<dbReference type="AlphaFoldDB" id="A0A5J9TNR3"/>
<evidence type="ECO:0000313" key="2">
    <source>
        <dbReference type="Proteomes" id="UP000324897"/>
    </source>
</evidence>
<dbReference type="EMBL" id="RWGY01000039">
    <property type="protein sequence ID" value="TVU12887.1"/>
    <property type="molecule type" value="Genomic_DNA"/>
</dbReference>
<keyword evidence="2" id="KW-1185">Reference proteome</keyword>
<evidence type="ECO:0000313" key="1">
    <source>
        <dbReference type="EMBL" id="TVU12887.1"/>
    </source>
</evidence>
<name>A0A5J9TNR3_9POAL</name>
<comment type="caution">
    <text evidence="1">The sequence shown here is derived from an EMBL/GenBank/DDBJ whole genome shotgun (WGS) entry which is preliminary data.</text>
</comment>
<sequence>MGLVNQGTNLKLMSNSQFSNIQRLKLSSKGTRINLMLFHLKNIIILMNLVIQRT</sequence>
<reference evidence="1 2" key="1">
    <citation type="journal article" date="2019" name="Sci. Rep.">
        <title>A high-quality genome of Eragrostis curvula grass provides insights into Poaceae evolution and supports new strategies to enhance forage quality.</title>
        <authorList>
            <person name="Carballo J."/>
            <person name="Santos B.A.C.M."/>
            <person name="Zappacosta D."/>
            <person name="Garbus I."/>
            <person name="Selva J.P."/>
            <person name="Gallo C.A."/>
            <person name="Diaz A."/>
            <person name="Albertini E."/>
            <person name="Caccamo M."/>
            <person name="Echenique V."/>
        </authorList>
    </citation>
    <scope>NUCLEOTIDE SEQUENCE [LARGE SCALE GENOMIC DNA]</scope>
    <source>
        <strain evidence="2">cv. Victoria</strain>
        <tissue evidence="1">Leaf</tissue>
    </source>
</reference>
<dbReference type="Gramene" id="TVU12887">
    <property type="protein sequence ID" value="TVU12887"/>
    <property type="gene ID" value="EJB05_46553"/>
</dbReference>
<organism evidence="1 2">
    <name type="scientific">Eragrostis curvula</name>
    <name type="common">weeping love grass</name>
    <dbReference type="NCBI Taxonomy" id="38414"/>
    <lineage>
        <taxon>Eukaryota</taxon>
        <taxon>Viridiplantae</taxon>
        <taxon>Streptophyta</taxon>
        <taxon>Embryophyta</taxon>
        <taxon>Tracheophyta</taxon>
        <taxon>Spermatophyta</taxon>
        <taxon>Magnoliopsida</taxon>
        <taxon>Liliopsida</taxon>
        <taxon>Poales</taxon>
        <taxon>Poaceae</taxon>
        <taxon>PACMAD clade</taxon>
        <taxon>Chloridoideae</taxon>
        <taxon>Eragrostideae</taxon>
        <taxon>Eragrostidinae</taxon>
        <taxon>Eragrostis</taxon>
    </lineage>
</organism>
<accession>A0A5J9TNR3</accession>
<gene>
    <name evidence="1" type="ORF">EJB05_46553</name>
</gene>
<protein>
    <submittedName>
        <fullName evidence="1">Uncharacterized protein</fullName>
    </submittedName>
</protein>
<proteinExistence type="predicted"/>
<dbReference type="Proteomes" id="UP000324897">
    <property type="component" value="Chromosome 3"/>
</dbReference>